<organism evidence="1">
    <name type="scientific">candidate division WOR-3 bacterium</name>
    <dbReference type="NCBI Taxonomy" id="2052148"/>
    <lineage>
        <taxon>Bacteria</taxon>
        <taxon>Bacteria division WOR-3</taxon>
    </lineage>
</organism>
<gene>
    <name evidence="1" type="ORF">ENS15_05520</name>
</gene>
<proteinExistence type="predicted"/>
<protein>
    <submittedName>
        <fullName evidence="1">Phosphohydrolase</fullName>
    </submittedName>
</protein>
<dbReference type="Gene3D" id="1.10.3210.10">
    <property type="entry name" value="Hypothetical protein af1432"/>
    <property type="match status" value="1"/>
</dbReference>
<dbReference type="PANTHER" id="PTHR40517">
    <property type="entry name" value="METAL-DEPENDENT PHOSPHOHYDROLASE, HD SUPERFAMILY-RELATED"/>
    <property type="match status" value="1"/>
</dbReference>
<dbReference type="PANTHER" id="PTHR40517:SF1">
    <property type="entry name" value="METAL-DEPENDENT PHOSPHOHYDROLASE, HD SUPERFAMILY-RELATED"/>
    <property type="match status" value="1"/>
</dbReference>
<accession>A0A7C3J6R3</accession>
<dbReference type="EMBL" id="DSTT01000005">
    <property type="protein sequence ID" value="HFK24093.1"/>
    <property type="molecule type" value="Genomic_DNA"/>
</dbReference>
<sequence length="266" mass="29900">MKSKKELELEKTIISKLSGKCLETAKLIFQDKEIEYLMNYSNNVSIKRLGFNDHGPVHMKRACLNSLLMFELLHNAGVKFNLENEGIGNVDDSKIAVIIASLLHDIGMSVSRENHEIYSSLIGLNIIDRILEKIYQHEFEKHIIVRSMVIEGIIGHMATKSINSLEAGLVLIGDGCDMEKGRARITSMIQRKPRVGDIHKYSASAIQTVSIEKGIIKPIKITVLMRESVGFFQIEEVLFPKISSSPVKPYIELFAGVIGDELMQYL</sequence>
<dbReference type="InterPro" id="IPR039967">
    <property type="entry name" value="MJ1020-like"/>
</dbReference>
<evidence type="ECO:0000313" key="1">
    <source>
        <dbReference type="EMBL" id="HFK24093.1"/>
    </source>
</evidence>
<dbReference type="SUPFAM" id="SSF109604">
    <property type="entry name" value="HD-domain/PDEase-like"/>
    <property type="match status" value="1"/>
</dbReference>
<reference evidence="1" key="1">
    <citation type="journal article" date="2020" name="mSystems">
        <title>Genome- and Community-Level Interaction Insights into Carbon Utilization and Element Cycling Functions of Hydrothermarchaeota in Hydrothermal Sediment.</title>
        <authorList>
            <person name="Zhou Z."/>
            <person name="Liu Y."/>
            <person name="Xu W."/>
            <person name="Pan J."/>
            <person name="Luo Z.H."/>
            <person name="Li M."/>
        </authorList>
    </citation>
    <scope>NUCLEOTIDE SEQUENCE [LARGE SCALE GENOMIC DNA]</scope>
    <source>
        <strain evidence="1">SpSt-464</strain>
    </source>
</reference>
<name>A0A7C3J6R3_UNCW3</name>
<comment type="caution">
    <text evidence="1">The sequence shown here is derived from an EMBL/GenBank/DDBJ whole genome shotgun (WGS) entry which is preliminary data.</text>
</comment>
<dbReference type="AlphaFoldDB" id="A0A7C3J6R3"/>
<dbReference type="GO" id="GO:0016787">
    <property type="term" value="F:hydrolase activity"/>
    <property type="evidence" value="ECO:0007669"/>
    <property type="project" value="UniProtKB-KW"/>
</dbReference>
<keyword evidence="1" id="KW-0378">Hydrolase</keyword>